<evidence type="ECO:0000313" key="2">
    <source>
        <dbReference type="Proteomes" id="UP000292052"/>
    </source>
</evidence>
<dbReference type="EMBL" id="QDEB01030436">
    <property type="protein sequence ID" value="RZC39916.1"/>
    <property type="molecule type" value="Genomic_DNA"/>
</dbReference>
<protein>
    <submittedName>
        <fullName evidence="1">Uncharacterized protein</fullName>
    </submittedName>
</protein>
<proteinExistence type="predicted"/>
<dbReference type="AlphaFoldDB" id="A0A482W4D6"/>
<evidence type="ECO:0000313" key="1">
    <source>
        <dbReference type="EMBL" id="RZC39916.1"/>
    </source>
</evidence>
<dbReference type="Proteomes" id="UP000292052">
    <property type="component" value="Unassembled WGS sequence"/>
</dbReference>
<gene>
    <name evidence="1" type="ORF">BDFB_006801</name>
</gene>
<keyword evidence="2" id="KW-1185">Reference proteome</keyword>
<comment type="caution">
    <text evidence="1">The sequence shown here is derived from an EMBL/GenBank/DDBJ whole genome shotgun (WGS) entry which is preliminary data.</text>
</comment>
<reference evidence="1 2" key="1">
    <citation type="submission" date="2017-03" db="EMBL/GenBank/DDBJ databases">
        <title>Genome of the blue death feigning beetle - Asbolus verrucosus.</title>
        <authorList>
            <person name="Rider S.D."/>
        </authorList>
    </citation>
    <scope>NUCLEOTIDE SEQUENCE [LARGE SCALE GENOMIC DNA]</scope>
    <source>
        <strain evidence="1">Butters</strain>
        <tissue evidence="1">Head and leg muscle</tissue>
    </source>
</reference>
<accession>A0A482W4D6</accession>
<dbReference type="OrthoDB" id="426210at2759"/>
<name>A0A482W4D6_ASBVE</name>
<sequence length="176" mass="21418">MKPVHIFITCYMRSLIRFVSTHSRKKKKYPTWYSKELENALRKKNSFLKKYKKTGNDYFQFEFVKWLSQMKLLQKSDYDAYLYRVQQTLKSRPNQFWSYVRGKKGITYLSSKMLLNNVEVSFMPNIIRSFAEFFSGKKYNYESLRFRRIASSEKYVFVYRDWKAESRVLQNASLKD</sequence>
<organism evidence="1 2">
    <name type="scientific">Asbolus verrucosus</name>
    <name type="common">Desert ironclad beetle</name>
    <dbReference type="NCBI Taxonomy" id="1661398"/>
    <lineage>
        <taxon>Eukaryota</taxon>
        <taxon>Metazoa</taxon>
        <taxon>Ecdysozoa</taxon>
        <taxon>Arthropoda</taxon>
        <taxon>Hexapoda</taxon>
        <taxon>Insecta</taxon>
        <taxon>Pterygota</taxon>
        <taxon>Neoptera</taxon>
        <taxon>Endopterygota</taxon>
        <taxon>Coleoptera</taxon>
        <taxon>Polyphaga</taxon>
        <taxon>Cucujiformia</taxon>
        <taxon>Tenebrionidae</taxon>
        <taxon>Pimeliinae</taxon>
        <taxon>Asbolus</taxon>
    </lineage>
</organism>